<dbReference type="AlphaFoldDB" id="A0A5B8R3G7"/>
<accession>A0A5B8R3G7</accession>
<reference evidence="3" key="1">
    <citation type="journal article" date="2019" name="Ecotoxicol. Environ. Saf.">
        <title>Microbial characterization of heavy metal resistant bacterial strains isolated from an electroplating wastewater treatment plant.</title>
        <authorList>
            <person name="Cai X."/>
            <person name="Zheng X."/>
            <person name="Zhang D."/>
            <person name="Iqbal W."/>
            <person name="Liu C."/>
            <person name="Yang B."/>
            <person name="Zhao X."/>
            <person name="Lu X."/>
            <person name="Mao Y."/>
        </authorList>
    </citation>
    <scope>NUCLEOTIDE SEQUENCE [LARGE SCALE GENOMIC DNA]</scope>
    <source>
        <strain evidence="3">Ni1-3</strain>
    </source>
</reference>
<dbReference type="PROSITE" id="PS51085">
    <property type="entry name" value="2FE2S_FER_2"/>
    <property type="match status" value="1"/>
</dbReference>
<organism evidence="3">
    <name type="scientific">Shewanella decolorationis</name>
    <dbReference type="NCBI Taxonomy" id="256839"/>
    <lineage>
        <taxon>Bacteria</taxon>
        <taxon>Pseudomonadati</taxon>
        <taxon>Pseudomonadota</taxon>
        <taxon>Gammaproteobacteria</taxon>
        <taxon>Alteromonadales</taxon>
        <taxon>Shewanellaceae</taxon>
        <taxon>Shewanella</taxon>
    </lineage>
</organism>
<sequence>MLISIESDNNSTLLLQLEVKGISVFTECRSGYCGACSTKLVNGVVSYKEEPVSVKAGHVLVCCAIAHTDVTLEV</sequence>
<dbReference type="Gene3D" id="3.10.20.30">
    <property type="match status" value="1"/>
</dbReference>
<dbReference type="InterPro" id="IPR006058">
    <property type="entry name" value="2Fe2S_fd_BS"/>
</dbReference>
<dbReference type="InterPro" id="IPR012675">
    <property type="entry name" value="Beta-grasp_dom_sf"/>
</dbReference>
<dbReference type="InterPro" id="IPR036010">
    <property type="entry name" value="2Fe-2S_ferredoxin-like_sf"/>
</dbReference>
<dbReference type="PROSITE" id="PS00197">
    <property type="entry name" value="2FE2S_FER_1"/>
    <property type="match status" value="1"/>
</dbReference>
<proteinExistence type="predicted"/>
<dbReference type="RefSeq" id="WP_037429954.1">
    <property type="nucleotide sequence ID" value="NZ_CP076856.1"/>
</dbReference>
<dbReference type="Pfam" id="PF00111">
    <property type="entry name" value="Fer2"/>
    <property type="match status" value="1"/>
</dbReference>
<evidence type="ECO:0000313" key="3">
    <source>
        <dbReference type="EMBL" id="QDZ92917.1"/>
    </source>
</evidence>
<evidence type="ECO:0000256" key="1">
    <source>
        <dbReference type="ARBA" id="ARBA00023075"/>
    </source>
</evidence>
<protein>
    <submittedName>
        <fullName evidence="3">Ferredoxin</fullName>
    </submittedName>
</protein>
<gene>
    <name evidence="3" type="ORF">D0436_22040</name>
</gene>
<name>A0A5B8R3G7_9GAMM</name>
<dbReference type="EMBL" id="CP031775">
    <property type="protein sequence ID" value="QDZ92917.1"/>
    <property type="molecule type" value="Genomic_DNA"/>
</dbReference>
<dbReference type="InterPro" id="IPR001041">
    <property type="entry name" value="2Fe-2S_ferredoxin-type"/>
</dbReference>
<feature type="domain" description="2Fe-2S ferredoxin-type" evidence="2">
    <location>
        <begin position="1"/>
        <end position="74"/>
    </location>
</feature>
<dbReference type="CDD" id="cd00207">
    <property type="entry name" value="fer2"/>
    <property type="match status" value="1"/>
</dbReference>
<dbReference type="SUPFAM" id="SSF54292">
    <property type="entry name" value="2Fe-2S ferredoxin-like"/>
    <property type="match status" value="1"/>
</dbReference>
<keyword evidence="1" id="KW-0830">Ubiquinone</keyword>
<evidence type="ECO:0000259" key="2">
    <source>
        <dbReference type="PROSITE" id="PS51085"/>
    </source>
</evidence>
<dbReference type="GO" id="GO:0051537">
    <property type="term" value="F:2 iron, 2 sulfur cluster binding"/>
    <property type="evidence" value="ECO:0007669"/>
    <property type="project" value="InterPro"/>
</dbReference>